<dbReference type="STRING" id="742742.HMPREF9452_00813"/>
<dbReference type="EMBL" id="ADLS01000009">
    <property type="protein sequence ID" value="EGX67111.1"/>
    <property type="molecule type" value="Genomic_DNA"/>
</dbReference>
<reference evidence="3 4" key="1">
    <citation type="submission" date="2011-06" db="EMBL/GenBank/DDBJ databases">
        <title>The Genome Sequence of Collinsella tanakaei YIT 12063.</title>
        <authorList>
            <consortium name="The Broad Institute Genome Sequencing Platform"/>
            <person name="Earl A."/>
            <person name="Ward D."/>
            <person name="Feldgarden M."/>
            <person name="Gevers D."/>
            <person name="Morotomi M."/>
            <person name="Young S.K."/>
            <person name="Zeng Q."/>
            <person name="Gargeya S."/>
            <person name="Fitzgerald M."/>
            <person name="Haas B."/>
            <person name="Abouelleil A."/>
            <person name="Alvarado L."/>
            <person name="Arachchi H.M."/>
            <person name="Berlin A."/>
            <person name="Brown A."/>
            <person name="Chapman S.B."/>
            <person name="Chen Z."/>
            <person name="Dunbar C."/>
            <person name="Freedman E."/>
            <person name="Gearin G."/>
            <person name="Gellesch M."/>
            <person name="Goldberg J."/>
            <person name="Griggs A."/>
            <person name="Gujja S."/>
            <person name="Heiman D."/>
            <person name="Howarth C."/>
            <person name="Larson L."/>
            <person name="Lui A."/>
            <person name="MacDonald P.J.P."/>
            <person name="Mehta T."/>
            <person name="Montmayeur A."/>
            <person name="Murphy C."/>
            <person name="Neiman D."/>
            <person name="Pearson M."/>
            <person name="Priest M."/>
            <person name="Roberts A."/>
            <person name="Saif S."/>
            <person name="Shea T."/>
            <person name="Shenoy N."/>
            <person name="Sisk P."/>
            <person name="Stolte C."/>
            <person name="Sykes S."/>
            <person name="Wortman J."/>
            <person name="Nusbaum C."/>
            <person name="Birren B."/>
        </authorList>
    </citation>
    <scope>NUCLEOTIDE SEQUENCE [LARGE SCALE GENOMIC DNA]</scope>
    <source>
        <strain evidence="3 4">YIT 12063</strain>
    </source>
</reference>
<dbReference type="AlphaFoldDB" id="G1WH92"/>
<feature type="compositionally biased region" description="Polar residues" evidence="1">
    <location>
        <begin position="123"/>
        <end position="136"/>
    </location>
</feature>
<sequence>MTDDFFDDEQELIEADAAAASSDADMVEQEAAAVSNASDSDDAADQKPASGNAARRNDAPPFWMVLAIAAIALILGVVIGYMIGTSATLAELGSSSEQMAQQQDQSAGELDSTQLPEGHPQLSVDQDGNATVVDSGSSSANDASADSSSANANADASQE</sequence>
<dbReference type="PATRIC" id="fig|742742.3.peg.787"/>
<dbReference type="GeneID" id="62758570"/>
<comment type="caution">
    <text evidence="3">The sequence shown here is derived from an EMBL/GenBank/DDBJ whole genome shotgun (WGS) entry which is preliminary data.</text>
</comment>
<feature type="compositionally biased region" description="Low complexity" evidence="1">
    <location>
        <begin position="137"/>
        <end position="159"/>
    </location>
</feature>
<proteinExistence type="predicted"/>
<dbReference type="Proteomes" id="UP000004830">
    <property type="component" value="Unassembled WGS sequence"/>
</dbReference>
<feature type="region of interest" description="Disordered" evidence="1">
    <location>
        <begin position="18"/>
        <end position="57"/>
    </location>
</feature>
<keyword evidence="4" id="KW-1185">Reference proteome</keyword>
<evidence type="ECO:0000256" key="1">
    <source>
        <dbReference type="SAM" id="MobiDB-lite"/>
    </source>
</evidence>
<feature type="region of interest" description="Disordered" evidence="1">
    <location>
        <begin position="92"/>
        <end position="159"/>
    </location>
</feature>
<evidence type="ECO:0000313" key="3">
    <source>
        <dbReference type="EMBL" id="EGX67111.1"/>
    </source>
</evidence>
<keyword evidence="2" id="KW-0812">Transmembrane</keyword>
<gene>
    <name evidence="3" type="ORF">HMPREF9452_00813</name>
</gene>
<accession>G1WH92</accession>
<evidence type="ECO:0000256" key="2">
    <source>
        <dbReference type="SAM" id="Phobius"/>
    </source>
</evidence>
<dbReference type="HOGENOM" id="CLU_1657837_0_0_11"/>
<feature type="compositionally biased region" description="Polar residues" evidence="1">
    <location>
        <begin position="92"/>
        <end position="115"/>
    </location>
</feature>
<protein>
    <submittedName>
        <fullName evidence="3">Uncharacterized protein</fullName>
    </submittedName>
</protein>
<evidence type="ECO:0000313" key="4">
    <source>
        <dbReference type="Proteomes" id="UP000004830"/>
    </source>
</evidence>
<dbReference type="RefSeq" id="WP_009140848.1">
    <property type="nucleotide sequence ID" value="NZ_JH126468.1"/>
</dbReference>
<name>G1WH92_9ACTN</name>
<keyword evidence="2" id="KW-1133">Transmembrane helix</keyword>
<organism evidence="3 4">
    <name type="scientific">Collinsella tanakaei YIT 12063</name>
    <dbReference type="NCBI Taxonomy" id="742742"/>
    <lineage>
        <taxon>Bacteria</taxon>
        <taxon>Bacillati</taxon>
        <taxon>Actinomycetota</taxon>
        <taxon>Coriobacteriia</taxon>
        <taxon>Coriobacteriales</taxon>
        <taxon>Coriobacteriaceae</taxon>
        <taxon>Collinsella</taxon>
    </lineage>
</organism>
<feature type="transmembrane region" description="Helical" evidence="2">
    <location>
        <begin position="62"/>
        <end position="83"/>
    </location>
</feature>
<keyword evidence="2" id="KW-0472">Membrane</keyword>